<dbReference type="KEGG" id="htq:FRZ44_32020"/>
<evidence type="ECO:0000313" key="2">
    <source>
        <dbReference type="EMBL" id="QEX17899.1"/>
    </source>
</evidence>
<dbReference type="Proteomes" id="UP000326202">
    <property type="component" value="Chromosome"/>
</dbReference>
<proteinExistence type="predicted"/>
<keyword evidence="1" id="KW-0812">Transmembrane</keyword>
<keyword evidence="1" id="KW-1133">Transmembrane helix</keyword>
<name>A0A5J6MKK9_9PROT</name>
<accession>A0A5J6MKK9</accession>
<keyword evidence="1" id="KW-0472">Membrane</keyword>
<gene>
    <name evidence="2" type="ORF">FRZ44_32020</name>
</gene>
<evidence type="ECO:0000313" key="3">
    <source>
        <dbReference type="Proteomes" id="UP000326202"/>
    </source>
</evidence>
<evidence type="ECO:0000256" key="1">
    <source>
        <dbReference type="SAM" id="Phobius"/>
    </source>
</evidence>
<protein>
    <submittedName>
        <fullName evidence="2">Uncharacterized protein</fullName>
    </submittedName>
</protein>
<dbReference type="AlphaFoldDB" id="A0A5J6MKK9"/>
<sequence>MRYNPLNVVFNPDSLTDRGLILRTRLWKALLVFVGSIAAGGAIRIMAHLITAIAF</sequence>
<organism evidence="2 3">
    <name type="scientific">Hypericibacter terrae</name>
    <dbReference type="NCBI Taxonomy" id="2602015"/>
    <lineage>
        <taxon>Bacteria</taxon>
        <taxon>Pseudomonadati</taxon>
        <taxon>Pseudomonadota</taxon>
        <taxon>Alphaproteobacteria</taxon>
        <taxon>Rhodospirillales</taxon>
        <taxon>Dongiaceae</taxon>
        <taxon>Hypericibacter</taxon>
    </lineage>
</organism>
<feature type="transmembrane region" description="Helical" evidence="1">
    <location>
        <begin position="30"/>
        <end position="54"/>
    </location>
</feature>
<reference evidence="2 3" key="1">
    <citation type="submission" date="2019-08" db="EMBL/GenBank/DDBJ databases">
        <title>Hyperibacter terrae gen. nov., sp. nov. and Hyperibacter viscosus sp. nov., two new members in the family Rhodospirillaceae isolated from the rhizosphere of Hypericum perforatum.</title>
        <authorList>
            <person name="Noviana Z."/>
        </authorList>
    </citation>
    <scope>NUCLEOTIDE SEQUENCE [LARGE SCALE GENOMIC DNA]</scope>
    <source>
        <strain evidence="2 3">R5913</strain>
    </source>
</reference>
<keyword evidence="3" id="KW-1185">Reference proteome</keyword>
<dbReference type="EMBL" id="CP042906">
    <property type="protein sequence ID" value="QEX17899.1"/>
    <property type="molecule type" value="Genomic_DNA"/>
</dbReference>